<evidence type="ECO:0000313" key="2">
    <source>
        <dbReference type="Proteomes" id="UP001060085"/>
    </source>
</evidence>
<keyword evidence="2" id="KW-1185">Reference proteome</keyword>
<name>A0ACC0CEJ9_CATRO</name>
<gene>
    <name evidence="1" type="ORF">M9H77_04429</name>
</gene>
<dbReference type="EMBL" id="CM044701">
    <property type="protein sequence ID" value="KAI5683201.1"/>
    <property type="molecule type" value="Genomic_DNA"/>
</dbReference>
<dbReference type="Proteomes" id="UP001060085">
    <property type="component" value="Linkage Group LG01"/>
</dbReference>
<evidence type="ECO:0000313" key="1">
    <source>
        <dbReference type="EMBL" id="KAI5683201.1"/>
    </source>
</evidence>
<comment type="caution">
    <text evidence="1">The sequence shown here is derived from an EMBL/GenBank/DDBJ whole genome shotgun (WGS) entry which is preliminary data.</text>
</comment>
<organism evidence="1 2">
    <name type="scientific">Catharanthus roseus</name>
    <name type="common">Madagascar periwinkle</name>
    <name type="synonym">Vinca rosea</name>
    <dbReference type="NCBI Taxonomy" id="4058"/>
    <lineage>
        <taxon>Eukaryota</taxon>
        <taxon>Viridiplantae</taxon>
        <taxon>Streptophyta</taxon>
        <taxon>Embryophyta</taxon>
        <taxon>Tracheophyta</taxon>
        <taxon>Spermatophyta</taxon>
        <taxon>Magnoliopsida</taxon>
        <taxon>eudicotyledons</taxon>
        <taxon>Gunneridae</taxon>
        <taxon>Pentapetalae</taxon>
        <taxon>asterids</taxon>
        <taxon>lamiids</taxon>
        <taxon>Gentianales</taxon>
        <taxon>Apocynaceae</taxon>
        <taxon>Rauvolfioideae</taxon>
        <taxon>Vinceae</taxon>
        <taxon>Catharanthinae</taxon>
        <taxon>Catharanthus</taxon>
    </lineage>
</organism>
<protein>
    <submittedName>
        <fullName evidence="1">Uncharacterized protein</fullName>
    </submittedName>
</protein>
<reference evidence="2" key="1">
    <citation type="journal article" date="2023" name="Nat. Plants">
        <title>Single-cell RNA sequencing provides a high-resolution roadmap for understanding the multicellular compartmentation of specialized metabolism.</title>
        <authorList>
            <person name="Sun S."/>
            <person name="Shen X."/>
            <person name="Li Y."/>
            <person name="Li Y."/>
            <person name="Wang S."/>
            <person name="Li R."/>
            <person name="Zhang H."/>
            <person name="Shen G."/>
            <person name="Guo B."/>
            <person name="Wei J."/>
            <person name="Xu J."/>
            <person name="St-Pierre B."/>
            <person name="Chen S."/>
            <person name="Sun C."/>
        </authorList>
    </citation>
    <scope>NUCLEOTIDE SEQUENCE [LARGE SCALE GENOMIC DNA]</scope>
</reference>
<proteinExistence type="predicted"/>
<accession>A0ACC0CEJ9</accession>
<sequence length="109" mass="11795">MFHMTPFDNPSGDAPTFTSGLTRSLTPHSNGSSTSYAFTSNLTLDVSYVPPPPSVTGTSMPHMPLSGTYSSDSEEYSDEPADEVTPAHRLGIGHRVKNKKTRFTPSDYP</sequence>